<dbReference type="EMBL" id="QGKX02001521">
    <property type="protein sequence ID" value="KAF3510519.1"/>
    <property type="molecule type" value="Genomic_DNA"/>
</dbReference>
<proteinExistence type="predicted"/>
<name>A0A8S9P4U5_BRACR</name>
<comment type="caution">
    <text evidence="2">The sequence shown here is derived from an EMBL/GenBank/DDBJ whole genome shotgun (WGS) entry which is preliminary data.</text>
</comment>
<reference evidence="2" key="1">
    <citation type="submission" date="2019-12" db="EMBL/GenBank/DDBJ databases">
        <title>Genome sequencing and annotation of Brassica cretica.</title>
        <authorList>
            <person name="Studholme D.J."/>
            <person name="Sarris P."/>
        </authorList>
    </citation>
    <scope>NUCLEOTIDE SEQUENCE</scope>
    <source>
        <strain evidence="2">PFS-109/04</strain>
        <tissue evidence="2">Leaf</tissue>
    </source>
</reference>
<evidence type="ECO:0000313" key="3">
    <source>
        <dbReference type="Proteomes" id="UP000712600"/>
    </source>
</evidence>
<sequence>MEELNRGTRDCSDGRRSHKGERGVMVCWWRRKRERGRKARKTNKTEDLFPLQALFSLRRISVLWRVSVPPVRFRWVSSCSSPGRVREAGTLSENGRIESRNKGLQRWKTESQRRERSNGLLVEEKEREREKG</sequence>
<gene>
    <name evidence="2" type="ORF">F2Q69_00004111</name>
</gene>
<dbReference type="AlphaFoldDB" id="A0A8S9P4U5"/>
<protein>
    <submittedName>
        <fullName evidence="2">Uncharacterized protein</fullName>
    </submittedName>
</protein>
<accession>A0A8S9P4U5</accession>
<evidence type="ECO:0000313" key="2">
    <source>
        <dbReference type="EMBL" id="KAF3510519.1"/>
    </source>
</evidence>
<feature type="region of interest" description="Disordered" evidence="1">
    <location>
        <begin position="81"/>
        <end position="132"/>
    </location>
</feature>
<dbReference type="Proteomes" id="UP000712600">
    <property type="component" value="Unassembled WGS sequence"/>
</dbReference>
<organism evidence="2 3">
    <name type="scientific">Brassica cretica</name>
    <name type="common">Mustard</name>
    <dbReference type="NCBI Taxonomy" id="69181"/>
    <lineage>
        <taxon>Eukaryota</taxon>
        <taxon>Viridiplantae</taxon>
        <taxon>Streptophyta</taxon>
        <taxon>Embryophyta</taxon>
        <taxon>Tracheophyta</taxon>
        <taxon>Spermatophyta</taxon>
        <taxon>Magnoliopsida</taxon>
        <taxon>eudicotyledons</taxon>
        <taxon>Gunneridae</taxon>
        <taxon>Pentapetalae</taxon>
        <taxon>rosids</taxon>
        <taxon>malvids</taxon>
        <taxon>Brassicales</taxon>
        <taxon>Brassicaceae</taxon>
        <taxon>Brassiceae</taxon>
        <taxon>Brassica</taxon>
    </lineage>
</organism>
<evidence type="ECO:0000256" key="1">
    <source>
        <dbReference type="SAM" id="MobiDB-lite"/>
    </source>
</evidence>
<feature type="compositionally biased region" description="Basic and acidic residues" evidence="1">
    <location>
        <begin position="95"/>
        <end position="132"/>
    </location>
</feature>